<dbReference type="InterPro" id="IPR042208">
    <property type="entry name" value="D-ser_dehydrat-like_sf"/>
</dbReference>
<evidence type="ECO:0000313" key="5">
    <source>
        <dbReference type="Proteomes" id="UP000629619"/>
    </source>
</evidence>
<comment type="caution">
    <text evidence="4">The sequence shown here is derived from an EMBL/GenBank/DDBJ whole genome shotgun (WGS) entry which is preliminary data.</text>
</comment>
<dbReference type="SMART" id="SM01119">
    <property type="entry name" value="D-ser_dehydrat"/>
    <property type="match status" value="1"/>
</dbReference>
<accession>A0A919KDZ3</accession>
<evidence type="ECO:0000256" key="2">
    <source>
        <dbReference type="ARBA" id="ARBA00023239"/>
    </source>
</evidence>
<evidence type="ECO:0000259" key="3">
    <source>
        <dbReference type="SMART" id="SM01119"/>
    </source>
</evidence>
<dbReference type="Gene3D" id="3.20.20.10">
    <property type="entry name" value="Alanine racemase"/>
    <property type="match status" value="1"/>
</dbReference>
<protein>
    <submittedName>
        <fullName evidence="4">Amino acid deaminase</fullName>
    </submittedName>
</protein>
<reference evidence="4" key="1">
    <citation type="submission" date="2021-01" db="EMBL/GenBank/DDBJ databases">
        <title>Whole genome shotgun sequence of Actinoplanes siamensis NBRC 109076.</title>
        <authorList>
            <person name="Komaki H."/>
            <person name="Tamura T."/>
        </authorList>
    </citation>
    <scope>NUCLEOTIDE SEQUENCE</scope>
    <source>
        <strain evidence="4">NBRC 109076</strain>
    </source>
</reference>
<comment type="similarity">
    <text evidence="1">Belongs to the DSD1 family.</text>
</comment>
<dbReference type="InterPro" id="IPR051466">
    <property type="entry name" value="D-amino_acid_metab_enzyme"/>
</dbReference>
<gene>
    <name evidence="4" type="ORF">Asi03nite_10200</name>
</gene>
<feature type="domain" description="D-serine dehydratase-like" evidence="3">
    <location>
        <begin position="286"/>
        <end position="383"/>
    </location>
</feature>
<dbReference type="PANTHER" id="PTHR28004:SF8">
    <property type="entry name" value="D-SERINE DEAMINASE"/>
    <property type="match status" value="1"/>
</dbReference>
<dbReference type="InterPro" id="IPR026956">
    <property type="entry name" value="D-ser_dehydrat-like_dom"/>
</dbReference>
<dbReference type="Pfam" id="PF01168">
    <property type="entry name" value="Ala_racemase_N"/>
    <property type="match status" value="1"/>
</dbReference>
<name>A0A919KDZ3_9ACTN</name>
<dbReference type="GO" id="GO:0016829">
    <property type="term" value="F:lyase activity"/>
    <property type="evidence" value="ECO:0007669"/>
    <property type="project" value="UniProtKB-KW"/>
</dbReference>
<proteinExistence type="inferred from homology"/>
<sequence>MTIDWRSKGFWIPEGHRTPEHLAAERPSIFGGGFTWPLLVVRRPAVEANIATMAAYCRRHGFDFAPHAKTTMAPGLIEAQLRAGAWGLTVATANQALVLRRLGVPRVLIANQVLDPTALRWLAAESAAGWEVYFQVDSAAGVRAASGAGRARVFVELGHPGGRTGVRTLDELEELARAVADAPGAELAGVTGYEGQLGDQPEVDAYLDRLVEGFERLRSAGLLPERPLVSAGGSAWFDRVADRLAGLSTRAGLILRSGASVTHDDGFYRERTPFVRVPGEGPLAAALEIWAQVLSVPEPGLALAGMGKRDAPFDEGLPVPLEVRRADGAGSVAEGLRVTRLNDHHTYLEVADGVAVVPGDLIRFGISHPCTAFDKWRDIPVVDEERRVVDVLHTYF</sequence>
<dbReference type="AlphaFoldDB" id="A0A919KDZ3"/>
<keyword evidence="2" id="KW-0456">Lyase</keyword>
<evidence type="ECO:0000313" key="4">
    <source>
        <dbReference type="EMBL" id="GIF03482.1"/>
    </source>
</evidence>
<dbReference type="SUPFAM" id="SSF51419">
    <property type="entry name" value="PLP-binding barrel"/>
    <property type="match status" value="1"/>
</dbReference>
<organism evidence="4 5">
    <name type="scientific">Actinoplanes siamensis</name>
    <dbReference type="NCBI Taxonomy" id="1223317"/>
    <lineage>
        <taxon>Bacteria</taxon>
        <taxon>Bacillati</taxon>
        <taxon>Actinomycetota</taxon>
        <taxon>Actinomycetes</taxon>
        <taxon>Micromonosporales</taxon>
        <taxon>Micromonosporaceae</taxon>
        <taxon>Actinoplanes</taxon>
    </lineage>
</organism>
<dbReference type="Gene3D" id="2.40.37.20">
    <property type="entry name" value="D-serine dehydratase-like domain"/>
    <property type="match status" value="1"/>
</dbReference>
<dbReference type="Pfam" id="PF14031">
    <property type="entry name" value="D-ser_dehydrat"/>
    <property type="match status" value="1"/>
</dbReference>
<dbReference type="Proteomes" id="UP000629619">
    <property type="component" value="Unassembled WGS sequence"/>
</dbReference>
<evidence type="ECO:0000256" key="1">
    <source>
        <dbReference type="ARBA" id="ARBA00005323"/>
    </source>
</evidence>
<dbReference type="InterPro" id="IPR001608">
    <property type="entry name" value="Ala_racemase_N"/>
</dbReference>
<keyword evidence="5" id="KW-1185">Reference proteome</keyword>
<dbReference type="PANTHER" id="PTHR28004">
    <property type="entry name" value="ZGC:162816-RELATED"/>
    <property type="match status" value="1"/>
</dbReference>
<dbReference type="RefSeq" id="WP_203677213.1">
    <property type="nucleotide sequence ID" value="NZ_BOMW01000012.1"/>
</dbReference>
<dbReference type="InterPro" id="IPR029066">
    <property type="entry name" value="PLP-binding_barrel"/>
</dbReference>
<dbReference type="EMBL" id="BOMW01000012">
    <property type="protein sequence ID" value="GIF03482.1"/>
    <property type="molecule type" value="Genomic_DNA"/>
</dbReference>